<dbReference type="CDD" id="cd09603">
    <property type="entry name" value="M1_APN_like"/>
    <property type="match status" value="1"/>
</dbReference>
<keyword evidence="13" id="KW-0732">Signal</keyword>
<keyword evidence="7" id="KW-0645">Protease</keyword>
<dbReference type="SUPFAM" id="SSF48371">
    <property type="entry name" value="ARM repeat"/>
    <property type="match status" value="1"/>
</dbReference>
<dbReference type="GO" id="GO:0070006">
    <property type="term" value="F:metalloaminopeptidase activity"/>
    <property type="evidence" value="ECO:0007669"/>
    <property type="project" value="TreeGrafter"/>
</dbReference>
<evidence type="ECO:0000313" key="16">
    <source>
        <dbReference type="EMBL" id="KAB1063143.1"/>
    </source>
</evidence>
<dbReference type="InterPro" id="IPR016024">
    <property type="entry name" value="ARM-type_fold"/>
</dbReference>
<dbReference type="EC" id="3.4.11.2" evidence="4"/>
<dbReference type="GO" id="GO:0005737">
    <property type="term" value="C:cytoplasm"/>
    <property type="evidence" value="ECO:0007669"/>
    <property type="project" value="TreeGrafter"/>
</dbReference>
<evidence type="ECO:0000256" key="7">
    <source>
        <dbReference type="ARBA" id="ARBA00022670"/>
    </source>
</evidence>
<keyword evidence="12" id="KW-0175">Coiled coil</keyword>
<dbReference type="PROSITE" id="PS51257">
    <property type="entry name" value="PROKAR_LIPOPROTEIN"/>
    <property type="match status" value="1"/>
</dbReference>
<protein>
    <recommendedName>
        <fullName evidence="5">Aminopeptidase N</fullName>
        <ecNumber evidence="4">3.4.11.2</ecNumber>
    </recommendedName>
</protein>
<dbReference type="InterPro" id="IPR042097">
    <property type="entry name" value="Aminopeptidase_N-like_N_sf"/>
</dbReference>
<dbReference type="RefSeq" id="WP_151169153.1">
    <property type="nucleotide sequence ID" value="NZ_WACR01000009.1"/>
</dbReference>
<sequence>MKRILAVAAVSLTFTSCSLLNIGSEPEPTKVVELDTLHVEEPSPRQPYKAAETRVADLIHTKLDVKFDWEKQYLYGKAWLDFTPYFYDMESFKIDAKGFDVNEVSLVSGSDRNPVDYNYDGSQIEVYLDSAYTRNDTFKLFIEYTAKPNELELEGSSAISDAKGLYFINPLGEDPNKPKQIWTQGEPESSSCWFPTIDSPNEKSTQEISITVQEKYKTLSNGKLQFSTVNGDGTRTDVWAQEKRHAPYLFMMAVGEFAVVEDSWRDSMLVDYYVEPEYEEHAQAIFGDTPEMIEFYSELFDYPYPWAKYSQVVVRDYVSGAMENTSAVIFGEFAQKTKRELIDDSPEDVIAHELIHHWFGDLVTCESWANLPLNESFATYGEYLWREHKYGRASADMHLHQDLQGYLREFNSGKHVDLIRFNHDKPGDMFDGHSYAKGGRVLHMLRKHLGDEAFFAGLSHYLKENKYEPVEIHQLRLAMEEVSGRDLNWFFNQWFLDEGHPQLTVQYDYIDSTGVQKVKVTQDQDATEFPIYKLPVQVGFFMPNGALIVHTIEIDSLEQTFSFDFRSEPEWINFDLEKMLLAEIDEQKPVEDWVAQYNESSLFYAKLTALNEIQKHLRKNDEAAKTAIAALEDPISGIQEKALSMLKVMPAEYDTIVVGKLKKLAKDDEDSEVRSTAINLLPKYADEEVVPLLENALEDSSYYVLVSTLDALYKIDPAKGLEKAENLEDAESGEVLMTVAGIYLEEGVKKDDYFLSLDKKIKGFSRISYMSLLSNYAAEIGSDQFRDKTLKILDKEANADQQWFVLYYAVDGMVRIRDAYETELETINEKYGEEESMEQEDTDRVKAIETKLADIESKFEVLREKIEHPRVQMLLN</sequence>
<keyword evidence="6" id="KW-0031">Aminopeptidase</keyword>
<evidence type="ECO:0000256" key="6">
    <source>
        <dbReference type="ARBA" id="ARBA00022438"/>
    </source>
</evidence>
<dbReference type="InterPro" id="IPR027268">
    <property type="entry name" value="Peptidase_M4/M1_CTD_sf"/>
</dbReference>
<evidence type="ECO:0000313" key="17">
    <source>
        <dbReference type="Proteomes" id="UP000435357"/>
    </source>
</evidence>
<feature type="chain" id="PRO_5026747708" description="Aminopeptidase N" evidence="13">
    <location>
        <begin position="21"/>
        <end position="876"/>
    </location>
</feature>
<evidence type="ECO:0000259" key="14">
    <source>
        <dbReference type="Pfam" id="PF01433"/>
    </source>
</evidence>
<dbReference type="SUPFAM" id="SSF63737">
    <property type="entry name" value="Leukotriene A4 hydrolase N-terminal domain"/>
    <property type="match status" value="1"/>
</dbReference>
<dbReference type="GO" id="GO:0042277">
    <property type="term" value="F:peptide binding"/>
    <property type="evidence" value="ECO:0007669"/>
    <property type="project" value="TreeGrafter"/>
</dbReference>
<name>A0A6N6M5Q4_9FLAO</name>
<reference evidence="16 17" key="1">
    <citation type="submission" date="2019-09" db="EMBL/GenBank/DDBJ databases">
        <title>Genomes of Cryomorphaceae.</title>
        <authorList>
            <person name="Bowman J.P."/>
        </authorList>
    </citation>
    <scope>NUCLEOTIDE SEQUENCE [LARGE SCALE GENOMIC DNA]</scope>
    <source>
        <strain evidence="16 17">KCTC 52047</strain>
    </source>
</reference>
<evidence type="ECO:0000256" key="9">
    <source>
        <dbReference type="ARBA" id="ARBA00022801"/>
    </source>
</evidence>
<evidence type="ECO:0000256" key="3">
    <source>
        <dbReference type="ARBA" id="ARBA00010136"/>
    </source>
</evidence>
<dbReference type="PRINTS" id="PR00756">
    <property type="entry name" value="ALADIPTASE"/>
</dbReference>
<evidence type="ECO:0000256" key="12">
    <source>
        <dbReference type="SAM" id="Coils"/>
    </source>
</evidence>
<dbReference type="SUPFAM" id="SSF55486">
    <property type="entry name" value="Metalloproteases ('zincins'), catalytic domain"/>
    <property type="match status" value="1"/>
</dbReference>
<dbReference type="GO" id="GO:0016020">
    <property type="term" value="C:membrane"/>
    <property type="evidence" value="ECO:0007669"/>
    <property type="project" value="TreeGrafter"/>
</dbReference>
<feature type="coiled-coil region" evidence="12">
    <location>
        <begin position="817"/>
        <end position="865"/>
    </location>
</feature>
<dbReference type="EMBL" id="WACR01000009">
    <property type="protein sequence ID" value="KAB1063143.1"/>
    <property type="molecule type" value="Genomic_DNA"/>
</dbReference>
<dbReference type="OrthoDB" id="100605at2"/>
<dbReference type="GO" id="GO:0043171">
    <property type="term" value="P:peptide catabolic process"/>
    <property type="evidence" value="ECO:0007669"/>
    <property type="project" value="TreeGrafter"/>
</dbReference>
<dbReference type="InterPro" id="IPR011989">
    <property type="entry name" value="ARM-like"/>
</dbReference>
<dbReference type="InterPro" id="IPR045357">
    <property type="entry name" value="Aminopeptidase_N-like_N"/>
</dbReference>
<gene>
    <name evidence="16" type="ORF">F3059_10880</name>
</gene>
<organism evidence="16 17">
    <name type="scientific">Salibacter halophilus</name>
    <dbReference type="NCBI Taxonomy" id="1803916"/>
    <lineage>
        <taxon>Bacteria</taxon>
        <taxon>Pseudomonadati</taxon>
        <taxon>Bacteroidota</taxon>
        <taxon>Flavobacteriia</taxon>
        <taxon>Flavobacteriales</taxon>
        <taxon>Salibacteraceae</taxon>
        <taxon>Salibacter</taxon>
    </lineage>
</organism>
<keyword evidence="10" id="KW-0862">Zinc</keyword>
<dbReference type="Pfam" id="PF01433">
    <property type="entry name" value="Peptidase_M1"/>
    <property type="match status" value="1"/>
</dbReference>
<dbReference type="Proteomes" id="UP000435357">
    <property type="component" value="Unassembled WGS sequence"/>
</dbReference>
<dbReference type="AlphaFoldDB" id="A0A6N6M5Q4"/>
<dbReference type="GO" id="GO:0016285">
    <property type="term" value="F:alanyl aminopeptidase activity"/>
    <property type="evidence" value="ECO:0007669"/>
    <property type="project" value="UniProtKB-EC"/>
</dbReference>
<evidence type="ECO:0000256" key="4">
    <source>
        <dbReference type="ARBA" id="ARBA00012564"/>
    </source>
</evidence>
<dbReference type="Pfam" id="PF13646">
    <property type="entry name" value="HEAT_2"/>
    <property type="match status" value="1"/>
</dbReference>
<dbReference type="GO" id="GO:0008270">
    <property type="term" value="F:zinc ion binding"/>
    <property type="evidence" value="ECO:0007669"/>
    <property type="project" value="InterPro"/>
</dbReference>
<evidence type="ECO:0000256" key="10">
    <source>
        <dbReference type="ARBA" id="ARBA00022833"/>
    </source>
</evidence>
<dbReference type="PANTHER" id="PTHR11533:SF174">
    <property type="entry name" value="PUROMYCIN-SENSITIVE AMINOPEPTIDASE-RELATED"/>
    <property type="match status" value="1"/>
</dbReference>
<dbReference type="InterPro" id="IPR014782">
    <property type="entry name" value="Peptidase_M1_dom"/>
</dbReference>
<comment type="caution">
    <text evidence="16">The sequence shown here is derived from an EMBL/GenBank/DDBJ whole genome shotgun (WGS) entry which is preliminary data.</text>
</comment>
<dbReference type="Gene3D" id="2.60.40.1730">
    <property type="entry name" value="tricorn interacting facor f3 domain"/>
    <property type="match status" value="1"/>
</dbReference>
<feature type="signal peptide" evidence="13">
    <location>
        <begin position="1"/>
        <end position="20"/>
    </location>
</feature>
<evidence type="ECO:0000256" key="5">
    <source>
        <dbReference type="ARBA" id="ARBA00015611"/>
    </source>
</evidence>
<dbReference type="PANTHER" id="PTHR11533">
    <property type="entry name" value="PROTEASE M1 ZINC METALLOPROTEASE"/>
    <property type="match status" value="1"/>
</dbReference>
<evidence type="ECO:0000256" key="2">
    <source>
        <dbReference type="ARBA" id="ARBA00001947"/>
    </source>
</evidence>
<dbReference type="InterPro" id="IPR050344">
    <property type="entry name" value="Peptidase_M1_aminopeptidases"/>
</dbReference>
<evidence type="ECO:0000256" key="8">
    <source>
        <dbReference type="ARBA" id="ARBA00022723"/>
    </source>
</evidence>
<feature type="domain" description="Peptidase M1 membrane alanine aminopeptidase" evidence="14">
    <location>
        <begin position="289"/>
        <end position="494"/>
    </location>
</feature>
<dbReference type="GO" id="GO:0005615">
    <property type="term" value="C:extracellular space"/>
    <property type="evidence" value="ECO:0007669"/>
    <property type="project" value="TreeGrafter"/>
</dbReference>
<comment type="catalytic activity">
    <reaction evidence="1">
        <text>Release of an N-terminal amino acid, Xaa-|-Yaa- from a peptide, amide or arylamide. Xaa is preferably Ala, but may be most amino acids including Pro (slow action). When a terminal hydrophobic residue is followed by a prolyl residue, the two may be released as an intact Xaa-Pro dipeptide.</text>
        <dbReference type="EC" id="3.4.11.2"/>
    </reaction>
</comment>
<evidence type="ECO:0000256" key="11">
    <source>
        <dbReference type="ARBA" id="ARBA00023049"/>
    </source>
</evidence>
<evidence type="ECO:0000256" key="13">
    <source>
        <dbReference type="SAM" id="SignalP"/>
    </source>
</evidence>
<comment type="similarity">
    <text evidence="3">Belongs to the peptidase M1 family.</text>
</comment>
<dbReference type="GO" id="GO:0006508">
    <property type="term" value="P:proteolysis"/>
    <property type="evidence" value="ECO:0007669"/>
    <property type="project" value="UniProtKB-KW"/>
</dbReference>
<comment type="cofactor">
    <cofactor evidence="2">
        <name>Zn(2+)</name>
        <dbReference type="ChEBI" id="CHEBI:29105"/>
    </cofactor>
</comment>
<accession>A0A6N6M5Q4</accession>
<feature type="domain" description="Aminopeptidase N-like N-terminal" evidence="15">
    <location>
        <begin position="60"/>
        <end position="249"/>
    </location>
</feature>
<dbReference type="InterPro" id="IPR001930">
    <property type="entry name" value="Peptidase_M1"/>
</dbReference>
<dbReference type="Gene3D" id="1.25.10.10">
    <property type="entry name" value="Leucine-rich Repeat Variant"/>
    <property type="match status" value="1"/>
</dbReference>
<dbReference type="Gene3D" id="1.10.390.10">
    <property type="entry name" value="Neutral Protease Domain 2"/>
    <property type="match status" value="1"/>
</dbReference>
<keyword evidence="9" id="KW-0378">Hydrolase</keyword>
<proteinExistence type="inferred from homology"/>
<keyword evidence="8" id="KW-0479">Metal-binding</keyword>
<evidence type="ECO:0000259" key="15">
    <source>
        <dbReference type="Pfam" id="PF17900"/>
    </source>
</evidence>
<keyword evidence="17" id="KW-1185">Reference proteome</keyword>
<keyword evidence="11" id="KW-0482">Metalloprotease</keyword>
<dbReference type="Pfam" id="PF17900">
    <property type="entry name" value="Peptidase_M1_N"/>
    <property type="match status" value="1"/>
</dbReference>
<evidence type="ECO:0000256" key="1">
    <source>
        <dbReference type="ARBA" id="ARBA00000098"/>
    </source>
</evidence>